<dbReference type="GO" id="GO:0003747">
    <property type="term" value="F:translation release factor activity"/>
    <property type="evidence" value="ECO:0007669"/>
    <property type="project" value="InterPro"/>
</dbReference>
<protein>
    <submittedName>
        <fullName evidence="4">Peptide chain release factor 2</fullName>
    </submittedName>
</protein>
<dbReference type="Gene3D" id="1.20.58.410">
    <property type="entry name" value="Release factor"/>
    <property type="match status" value="1"/>
</dbReference>
<dbReference type="OrthoDB" id="2019491at2759"/>
<dbReference type="SMART" id="SM00937">
    <property type="entry name" value="PCRF"/>
    <property type="match status" value="1"/>
</dbReference>
<dbReference type="Proteomes" id="UP000664859">
    <property type="component" value="Unassembled WGS sequence"/>
</dbReference>
<dbReference type="PANTHER" id="PTHR43116:SF3">
    <property type="entry name" value="CLASS I PEPTIDE CHAIN RELEASE FACTOR"/>
    <property type="match status" value="1"/>
</dbReference>
<sequence>MPGAPKSCSNDAILTSIDAKRTTRAKRLCIAMVVLTAQAASPDLYQDPTAATAILQDKAAIESQLSAVSRLTAELATWRELHELAQQDGEEALLRECAGRVAALRAEAHALRLEALLSSAGEASHAGAYVELAAGAGGAEAAEWSGMLLTMYERWAKRRHFRAQVIAAARSGEGVRSATLLVDGHCAYGWLSREAGVHRMVSSQSGKRHTSFCQVQVYPCLEDADGAAGGARDLPPGDLRVETMRSQGAGGQHVNTTDSAVRLTHLPTGITVMCQSDRSQHRNHESALRQLRGKLLAREEAERAAARAQQRASLGANAWGSQIRSYVFAPYQMVKDHRTGHKTADVAGVMDGDIDGFVESALLQHL</sequence>
<dbReference type="EMBL" id="JAFCMP010000001">
    <property type="protein sequence ID" value="KAG5192940.1"/>
    <property type="molecule type" value="Genomic_DNA"/>
</dbReference>
<name>A0A836CNE1_9STRA</name>
<keyword evidence="2" id="KW-0648">Protein biosynthesis</keyword>
<dbReference type="Gene3D" id="3.30.160.20">
    <property type="match status" value="1"/>
</dbReference>
<accession>A0A836CNE1</accession>
<dbReference type="InterPro" id="IPR005139">
    <property type="entry name" value="PCRF"/>
</dbReference>
<gene>
    <name evidence="4" type="ORF">JKP88DRAFT_268907</name>
</gene>
<dbReference type="Pfam" id="PF03462">
    <property type="entry name" value="PCRF"/>
    <property type="match status" value="1"/>
</dbReference>
<dbReference type="Pfam" id="PF00472">
    <property type="entry name" value="RF-1"/>
    <property type="match status" value="1"/>
</dbReference>
<organism evidence="4 5">
    <name type="scientific">Tribonema minus</name>
    <dbReference type="NCBI Taxonomy" id="303371"/>
    <lineage>
        <taxon>Eukaryota</taxon>
        <taxon>Sar</taxon>
        <taxon>Stramenopiles</taxon>
        <taxon>Ochrophyta</taxon>
        <taxon>PX clade</taxon>
        <taxon>Xanthophyceae</taxon>
        <taxon>Tribonematales</taxon>
        <taxon>Tribonemataceae</taxon>
        <taxon>Tribonema</taxon>
    </lineage>
</organism>
<reference evidence="4" key="1">
    <citation type="submission" date="2021-02" db="EMBL/GenBank/DDBJ databases">
        <title>First Annotated Genome of the Yellow-green Alga Tribonema minus.</title>
        <authorList>
            <person name="Mahan K.M."/>
        </authorList>
    </citation>
    <scope>NUCLEOTIDE SEQUENCE</scope>
    <source>
        <strain evidence="4">UTEX B ZZ1240</strain>
    </source>
</reference>
<dbReference type="GO" id="GO:0005737">
    <property type="term" value="C:cytoplasm"/>
    <property type="evidence" value="ECO:0007669"/>
    <property type="project" value="UniProtKB-ARBA"/>
</dbReference>
<feature type="domain" description="Prokaryotic-type class I peptide chain release factors" evidence="3">
    <location>
        <begin position="245"/>
        <end position="261"/>
    </location>
</feature>
<proteinExistence type="inferred from homology"/>
<evidence type="ECO:0000256" key="1">
    <source>
        <dbReference type="ARBA" id="ARBA00010835"/>
    </source>
</evidence>
<dbReference type="FunFam" id="3.30.160.20:FF:000004">
    <property type="entry name" value="Peptide chain release factor 1"/>
    <property type="match status" value="1"/>
</dbReference>
<evidence type="ECO:0000259" key="3">
    <source>
        <dbReference type="PROSITE" id="PS00745"/>
    </source>
</evidence>
<dbReference type="SUPFAM" id="SSF75620">
    <property type="entry name" value="Release factor"/>
    <property type="match status" value="1"/>
</dbReference>
<dbReference type="AlphaFoldDB" id="A0A836CNE1"/>
<evidence type="ECO:0000256" key="2">
    <source>
        <dbReference type="ARBA" id="ARBA00022917"/>
    </source>
</evidence>
<evidence type="ECO:0000313" key="4">
    <source>
        <dbReference type="EMBL" id="KAG5192940.1"/>
    </source>
</evidence>
<comment type="similarity">
    <text evidence="1">Belongs to the prokaryotic/mitochondrial release factor family.</text>
</comment>
<keyword evidence="5" id="KW-1185">Reference proteome</keyword>
<dbReference type="PROSITE" id="PS00745">
    <property type="entry name" value="RF_PROK_I"/>
    <property type="match status" value="1"/>
</dbReference>
<comment type="caution">
    <text evidence="4">The sequence shown here is derived from an EMBL/GenBank/DDBJ whole genome shotgun (WGS) entry which is preliminary data.</text>
</comment>
<dbReference type="InterPro" id="IPR000352">
    <property type="entry name" value="Pep_chain_release_fac_I"/>
</dbReference>
<dbReference type="InterPro" id="IPR045853">
    <property type="entry name" value="Pep_chain_release_fac_I_sf"/>
</dbReference>
<evidence type="ECO:0000313" key="5">
    <source>
        <dbReference type="Proteomes" id="UP000664859"/>
    </source>
</evidence>
<dbReference type="Gene3D" id="3.30.70.1660">
    <property type="match status" value="1"/>
</dbReference>
<dbReference type="PANTHER" id="PTHR43116">
    <property type="entry name" value="PEPTIDE CHAIN RELEASE FACTOR 2"/>
    <property type="match status" value="1"/>
</dbReference>